<dbReference type="OrthoDB" id="1748698at2759"/>
<evidence type="ECO:0000256" key="4">
    <source>
        <dbReference type="ARBA" id="ARBA00022525"/>
    </source>
</evidence>
<dbReference type="AlphaFoldDB" id="A0A835IMV9"/>
<dbReference type="GO" id="GO:0060320">
    <property type="term" value="P:rejection of self pollen"/>
    <property type="evidence" value="ECO:0007669"/>
    <property type="project" value="UniProtKB-KW"/>
</dbReference>
<keyword evidence="3 6" id="KW-0713">Self-incompatibility</keyword>
<comment type="subcellular location">
    <subcellularLocation>
        <location evidence="1 6">Secreted</location>
    </subcellularLocation>
</comment>
<evidence type="ECO:0000313" key="8">
    <source>
        <dbReference type="Proteomes" id="UP000631114"/>
    </source>
</evidence>
<evidence type="ECO:0000256" key="5">
    <source>
        <dbReference type="ARBA" id="ARBA00022729"/>
    </source>
</evidence>
<dbReference type="PANTHER" id="PTHR31232:SF18">
    <property type="entry name" value="S-PROTEIN HOMOLOG"/>
    <property type="match status" value="1"/>
</dbReference>
<proteinExistence type="inferred from homology"/>
<dbReference type="InterPro" id="IPR010264">
    <property type="entry name" value="Self-incomp_S1"/>
</dbReference>
<dbReference type="Pfam" id="PF05938">
    <property type="entry name" value="Self-incomp_S1"/>
    <property type="match status" value="1"/>
</dbReference>
<name>A0A835IMV9_9MAGN</name>
<dbReference type="Proteomes" id="UP000631114">
    <property type="component" value="Unassembled WGS sequence"/>
</dbReference>
<evidence type="ECO:0000256" key="3">
    <source>
        <dbReference type="ARBA" id="ARBA00022471"/>
    </source>
</evidence>
<protein>
    <recommendedName>
        <fullName evidence="6">S-protein homolog</fullName>
    </recommendedName>
</protein>
<reference evidence="7 8" key="1">
    <citation type="submission" date="2020-10" db="EMBL/GenBank/DDBJ databases">
        <title>The Coptis chinensis genome and diversification of protoberbering-type alkaloids.</title>
        <authorList>
            <person name="Wang B."/>
            <person name="Shu S."/>
            <person name="Song C."/>
            <person name="Liu Y."/>
        </authorList>
    </citation>
    <scope>NUCLEOTIDE SEQUENCE [LARGE SCALE GENOMIC DNA]</scope>
    <source>
        <strain evidence="7">HL-2020</strain>
        <tissue evidence="7">Leaf</tissue>
    </source>
</reference>
<dbReference type="PANTHER" id="PTHR31232">
    <property type="match status" value="1"/>
</dbReference>
<keyword evidence="4 6" id="KW-0964">Secreted</keyword>
<gene>
    <name evidence="7" type="ORF">IFM89_010929</name>
</gene>
<comment type="caution">
    <text evidence="7">The sequence shown here is derived from an EMBL/GenBank/DDBJ whole genome shotgun (WGS) entry which is preliminary data.</text>
</comment>
<accession>A0A835IMV9</accession>
<evidence type="ECO:0000256" key="6">
    <source>
        <dbReference type="RuleBase" id="RU367044"/>
    </source>
</evidence>
<evidence type="ECO:0000256" key="2">
    <source>
        <dbReference type="ARBA" id="ARBA00005581"/>
    </source>
</evidence>
<dbReference type="GO" id="GO:0005576">
    <property type="term" value="C:extracellular region"/>
    <property type="evidence" value="ECO:0007669"/>
    <property type="project" value="UniProtKB-SubCell"/>
</dbReference>
<sequence>MLVDNELYPGTPMSLHCKSGSKDLGLQILNYQESFYWDFYDGRLWVTKLYWCSMRWRDGKGRYNSNSFVIYDQDKRYSEPMYRCDECRWTARGDGIYYFWDGKYVRAYQWNITA</sequence>
<comment type="similarity">
    <text evidence="2 6">Belongs to the plant self-incompatibility (S1) protein family.</text>
</comment>
<dbReference type="EMBL" id="JADFTS010000002">
    <property type="protein sequence ID" value="KAF9620194.1"/>
    <property type="molecule type" value="Genomic_DNA"/>
</dbReference>
<organism evidence="7 8">
    <name type="scientific">Coptis chinensis</name>
    <dbReference type="NCBI Taxonomy" id="261450"/>
    <lineage>
        <taxon>Eukaryota</taxon>
        <taxon>Viridiplantae</taxon>
        <taxon>Streptophyta</taxon>
        <taxon>Embryophyta</taxon>
        <taxon>Tracheophyta</taxon>
        <taxon>Spermatophyta</taxon>
        <taxon>Magnoliopsida</taxon>
        <taxon>Ranunculales</taxon>
        <taxon>Ranunculaceae</taxon>
        <taxon>Coptidoideae</taxon>
        <taxon>Coptis</taxon>
    </lineage>
</organism>
<evidence type="ECO:0000256" key="1">
    <source>
        <dbReference type="ARBA" id="ARBA00004613"/>
    </source>
</evidence>
<evidence type="ECO:0000313" key="7">
    <source>
        <dbReference type="EMBL" id="KAF9620194.1"/>
    </source>
</evidence>
<keyword evidence="8" id="KW-1185">Reference proteome</keyword>
<keyword evidence="5" id="KW-0732">Signal</keyword>